<accession>A0A0F9DS23</accession>
<sequence>MQTPFSELSTIARGLETAKVCGTVSAVRGLKLTVTGLERAMGIGQRCLVQGARGPVLGEVVGIDADGTHVLPFGSWDGVAAGDQVELSRAGGTIRPDDSWVGRVIDAIGRPLDGSGPLHEGARARSVKAQPPSAFSRRRVGARLDTGIKTFDIFTPLCRG</sequence>
<dbReference type="InterPro" id="IPR027417">
    <property type="entry name" value="P-loop_NTPase"/>
</dbReference>
<organism evidence="1">
    <name type="scientific">marine sediment metagenome</name>
    <dbReference type="NCBI Taxonomy" id="412755"/>
    <lineage>
        <taxon>unclassified sequences</taxon>
        <taxon>metagenomes</taxon>
        <taxon>ecological metagenomes</taxon>
    </lineage>
</organism>
<dbReference type="SUPFAM" id="SSF52540">
    <property type="entry name" value="P-loop containing nucleoside triphosphate hydrolases"/>
    <property type="match status" value="1"/>
</dbReference>
<proteinExistence type="predicted"/>
<name>A0A0F9DS23_9ZZZZ</name>
<feature type="non-terminal residue" evidence="1">
    <location>
        <position position="160"/>
    </location>
</feature>
<dbReference type="EMBL" id="LAZR01027788">
    <property type="protein sequence ID" value="KKL64618.1"/>
    <property type="molecule type" value="Genomic_DNA"/>
</dbReference>
<comment type="caution">
    <text evidence="1">The sequence shown here is derived from an EMBL/GenBank/DDBJ whole genome shotgun (WGS) entry which is preliminary data.</text>
</comment>
<protein>
    <recommendedName>
        <fullName evidence="2">ATPase F1/V1/A1 complex alpha/beta subunit N-terminal domain-containing protein</fullName>
    </recommendedName>
</protein>
<reference evidence="1" key="1">
    <citation type="journal article" date="2015" name="Nature">
        <title>Complex archaea that bridge the gap between prokaryotes and eukaryotes.</title>
        <authorList>
            <person name="Spang A."/>
            <person name="Saw J.H."/>
            <person name="Jorgensen S.L."/>
            <person name="Zaremba-Niedzwiedzka K."/>
            <person name="Martijn J."/>
            <person name="Lind A.E."/>
            <person name="van Eijk R."/>
            <person name="Schleper C."/>
            <person name="Guy L."/>
            <person name="Ettema T.J."/>
        </authorList>
    </citation>
    <scope>NUCLEOTIDE SEQUENCE</scope>
</reference>
<dbReference type="Gene3D" id="3.40.50.12240">
    <property type="match status" value="1"/>
</dbReference>
<dbReference type="AlphaFoldDB" id="A0A0F9DS23"/>
<evidence type="ECO:0008006" key="2">
    <source>
        <dbReference type="Google" id="ProtNLM"/>
    </source>
</evidence>
<evidence type="ECO:0000313" key="1">
    <source>
        <dbReference type="EMBL" id="KKL64618.1"/>
    </source>
</evidence>
<gene>
    <name evidence="1" type="ORF">LCGC14_2163220</name>
</gene>